<evidence type="ECO:0000313" key="2">
    <source>
        <dbReference type="EMBL" id="QLB52893.1"/>
    </source>
</evidence>
<dbReference type="EMBL" id="CP040556">
    <property type="protein sequence ID" value="QLB52893.1"/>
    <property type="molecule type" value="Genomic_DNA"/>
</dbReference>
<gene>
    <name evidence="2" type="ORF">FFV08_09990</name>
</gene>
<protein>
    <submittedName>
        <fullName evidence="2">Uncharacterized protein</fullName>
    </submittedName>
</protein>
<evidence type="ECO:0000256" key="1">
    <source>
        <dbReference type="SAM" id="MobiDB-lite"/>
    </source>
</evidence>
<evidence type="ECO:0000313" key="3">
    <source>
        <dbReference type="Proteomes" id="UP000509410"/>
    </source>
</evidence>
<accession>A0A7H8V8G3</accession>
<reference evidence="2 3" key="1">
    <citation type="submission" date="2019-05" db="EMBL/GenBank/DDBJ databases">
        <title>The organization of the Streptococcus sanguinis genomes.</title>
        <authorList>
            <person name="Wu C.H."/>
            <person name="Chen Y.Y.M."/>
            <person name="Wang H.Y."/>
        </authorList>
    </citation>
    <scope>NUCLEOTIDE SEQUENCE [LARGE SCALE GENOMIC DNA]</scope>
    <source>
        <strain evidence="2 3">CGMH010</strain>
    </source>
</reference>
<name>A0A7H8V8G3_STRSA</name>
<dbReference type="AlphaFoldDB" id="A0A7H8V8G3"/>
<proteinExistence type="predicted"/>
<feature type="compositionally biased region" description="Polar residues" evidence="1">
    <location>
        <begin position="1"/>
        <end position="17"/>
    </location>
</feature>
<dbReference type="Proteomes" id="UP000509410">
    <property type="component" value="Chromosome"/>
</dbReference>
<feature type="region of interest" description="Disordered" evidence="1">
    <location>
        <begin position="1"/>
        <end position="24"/>
    </location>
</feature>
<sequence length="60" mass="6906">MNDQNLQTAMTEDNDNSLNREVKDQYDRSVGTVTQVYDNTGHAVLPPYLRIALVWLIRLV</sequence>
<organism evidence="2 3">
    <name type="scientific">Streptococcus sanguinis</name>
    <dbReference type="NCBI Taxonomy" id="1305"/>
    <lineage>
        <taxon>Bacteria</taxon>
        <taxon>Bacillati</taxon>
        <taxon>Bacillota</taxon>
        <taxon>Bacilli</taxon>
        <taxon>Lactobacillales</taxon>
        <taxon>Streptococcaceae</taxon>
        <taxon>Streptococcus</taxon>
    </lineage>
</organism>